<gene>
    <name evidence="1" type="ORF">SAMN06297144_2777</name>
</gene>
<dbReference type="EMBL" id="OBMI01000003">
    <property type="protein sequence ID" value="SOB87641.1"/>
    <property type="molecule type" value="Genomic_DNA"/>
</dbReference>
<proteinExistence type="predicted"/>
<evidence type="ECO:0008006" key="3">
    <source>
        <dbReference type="Google" id="ProtNLM"/>
    </source>
</evidence>
<sequence>MEAGVKDHVRADWTGAILVCGKCSKKLGGGFGPKGRTPLGKALRQLLGLKRSRKAGLGVVEVGCLKVCPKGAVTLVDTGAPTRWHLVPAGMPVEQLARDLGIAQT</sequence>
<accession>A0A285R0M5</accession>
<dbReference type="Proteomes" id="UP000219494">
    <property type="component" value="Unassembled WGS sequence"/>
</dbReference>
<organism evidence="1 2">
    <name type="scientific">Sphingomonas guangdongensis</name>
    <dbReference type="NCBI Taxonomy" id="1141890"/>
    <lineage>
        <taxon>Bacteria</taxon>
        <taxon>Pseudomonadati</taxon>
        <taxon>Pseudomonadota</taxon>
        <taxon>Alphaproteobacteria</taxon>
        <taxon>Sphingomonadales</taxon>
        <taxon>Sphingomonadaceae</taxon>
        <taxon>Sphingomonas</taxon>
    </lineage>
</organism>
<reference evidence="1 2" key="1">
    <citation type="submission" date="2017-07" db="EMBL/GenBank/DDBJ databases">
        <authorList>
            <person name="Sun Z.S."/>
            <person name="Albrecht U."/>
            <person name="Echele G."/>
            <person name="Lee C.C."/>
        </authorList>
    </citation>
    <scope>NUCLEOTIDE SEQUENCE [LARGE SCALE GENOMIC DNA]</scope>
    <source>
        <strain evidence="1 2">CGMCC 1.12672</strain>
    </source>
</reference>
<protein>
    <recommendedName>
        <fullName evidence="3">(2Fe-2S) ferredoxin</fullName>
    </recommendedName>
</protein>
<name>A0A285R0M5_9SPHN</name>
<evidence type="ECO:0000313" key="1">
    <source>
        <dbReference type="EMBL" id="SOB87641.1"/>
    </source>
</evidence>
<keyword evidence="2" id="KW-1185">Reference proteome</keyword>
<evidence type="ECO:0000313" key="2">
    <source>
        <dbReference type="Proteomes" id="UP000219494"/>
    </source>
</evidence>
<dbReference type="AlphaFoldDB" id="A0A285R0M5"/>